<evidence type="ECO:0000313" key="3">
    <source>
        <dbReference type="Proteomes" id="UP000298663"/>
    </source>
</evidence>
<proteinExistence type="predicted"/>
<sequence length="201" mass="23079">MESPAMFLPRTPRVHSSALRTLQERAYDQLLARLQKGPRRIWWAEEDRLPDHSAKDDRTTPTPRCLLQPTAERVSSTTNRASLPPKAQIRCCGPDRSHFSLRREPFEPGERLLSGRFSRIRHALLGTLDLAFAGKTYFFRNQRVEICLLTNFQLDLNFTLGNVPFVWCLDRIHGVQTRSVDRSESAGNNEKPLSCRLPIAR</sequence>
<comment type="caution">
    <text evidence="2">The sequence shown here is derived from an EMBL/GenBank/DDBJ whole genome shotgun (WGS) entry which is preliminary data.</text>
</comment>
<reference evidence="2 3" key="1">
    <citation type="journal article" date="2015" name="Genome Biol.">
        <title>Comparative genomics of Steinernema reveals deeply conserved gene regulatory networks.</title>
        <authorList>
            <person name="Dillman A.R."/>
            <person name="Macchietto M."/>
            <person name="Porter C.F."/>
            <person name="Rogers A."/>
            <person name="Williams B."/>
            <person name="Antoshechkin I."/>
            <person name="Lee M.M."/>
            <person name="Goodwin Z."/>
            <person name="Lu X."/>
            <person name="Lewis E.E."/>
            <person name="Goodrich-Blair H."/>
            <person name="Stock S.P."/>
            <person name="Adams B.J."/>
            <person name="Sternberg P.W."/>
            <person name="Mortazavi A."/>
        </authorList>
    </citation>
    <scope>NUCLEOTIDE SEQUENCE [LARGE SCALE GENOMIC DNA]</scope>
    <source>
        <strain evidence="2 3">ALL</strain>
    </source>
</reference>
<dbReference type="EMBL" id="AZBU02000004">
    <property type="protein sequence ID" value="TKR82655.1"/>
    <property type="molecule type" value="Genomic_DNA"/>
</dbReference>
<keyword evidence="3" id="KW-1185">Reference proteome</keyword>
<gene>
    <name evidence="2" type="ORF">L596_016345</name>
</gene>
<dbReference type="AlphaFoldDB" id="A0A4V6A3D5"/>
<evidence type="ECO:0000313" key="2">
    <source>
        <dbReference type="EMBL" id="TKR82655.1"/>
    </source>
</evidence>
<evidence type="ECO:0000256" key="1">
    <source>
        <dbReference type="SAM" id="MobiDB-lite"/>
    </source>
</evidence>
<dbReference type="Proteomes" id="UP000298663">
    <property type="component" value="Unassembled WGS sequence"/>
</dbReference>
<organism evidence="2 3">
    <name type="scientific">Steinernema carpocapsae</name>
    <name type="common">Entomopathogenic nematode</name>
    <dbReference type="NCBI Taxonomy" id="34508"/>
    <lineage>
        <taxon>Eukaryota</taxon>
        <taxon>Metazoa</taxon>
        <taxon>Ecdysozoa</taxon>
        <taxon>Nematoda</taxon>
        <taxon>Chromadorea</taxon>
        <taxon>Rhabditida</taxon>
        <taxon>Tylenchina</taxon>
        <taxon>Panagrolaimomorpha</taxon>
        <taxon>Strongyloidoidea</taxon>
        <taxon>Steinernematidae</taxon>
        <taxon>Steinernema</taxon>
    </lineage>
</organism>
<name>A0A4V6A3D5_STECR</name>
<protein>
    <submittedName>
        <fullName evidence="2">Uncharacterized protein</fullName>
    </submittedName>
</protein>
<reference evidence="2 3" key="2">
    <citation type="journal article" date="2019" name="G3 (Bethesda)">
        <title>Hybrid Assembly of the Genome of the Entomopathogenic Nematode Steinernema carpocapsae Identifies the X-Chromosome.</title>
        <authorList>
            <person name="Serra L."/>
            <person name="Macchietto M."/>
            <person name="Macias-Munoz A."/>
            <person name="McGill C.J."/>
            <person name="Rodriguez I.M."/>
            <person name="Rodriguez B."/>
            <person name="Murad R."/>
            <person name="Mortazavi A."/>
        </authorList>
    </citation>
    <scope>NUCLEOTIDE SEQUENCE [LARGE SCALE GENOMIC DNA]</scope>
    <source>
        <strain evidence="2 3">ALL</strain>
    </source>
</reference>
<accession>A0A4V6A3D5</accession>
<feature type="region of interest" description="Disordered" evidence="1">
    <location>
        <begin position="180"/>
        <end position="201"/>
    </location>
</feature>